<feature type="chain" id="PRO_5045980088" evidence="2">
    <location>
        <begin position="19"/>
        <end position="414"/>
    </location>
</feature>
<gene>
    <name evidence="3" type="primary">czcC_2</name>
    <name evidence="3" type="ORF">FLACOL7796_03627</name>
</gene>
<dbReference type="Proteomes" id="UP000474567">
    <property type="component" value="Unassembled WGS sequence"/>
</dbReference>
<dbReference type="RefSeq" id="WP_173967485.1">
    <property type="nucleotide sequence ID" value="NZ_BOVI01000010.1"/>
</dbReference>
<dbReference type="Pfam" id="PF02321">
    <property type="entry name" value="OEP"/>
    <property type="match status" value="2"/>
</dbReference>
<evidence type="ECO:0000313" key="3">
    <source>
        <dbReference type="EMBL" id="CAA9201178.1"/>
    </source>
</evidence>
<protein>
    <submittedName>
        <fullName evidence="3">Cobalt-zinc-cadmium resistance protein CzcC</fullName>
    </submittedName>
</protein>
<comment type="caution">
    <text evidence="3">The sequence shown here is derived from an EMBL/GenBank/DDBJ whole genome shotgun (WGS) entry which is preliminary data.</text>
</comment>
<dbReference type="PANTHER" id="PTHR30203:SF23">
    <property type="entry name" value="OUTER MEMBRANE EFFLUX PROTEIN"/>
    <property type="match status" value="1"/>
</dbReference>
<dbReference type="EMBL" id="CADCST010000111">
    <property type="protein sequence ID" value="CAA9201178.1"/>
    <property type="molecule type" value="Genomic_DNA"/>
</dbReference>
<accession>A0ABN7EPH9</accession>
<evidence type="ECO:0000256" key="2">
    <source>
        <dbReference type="SAM" id="SignalP"/>
    </source>
</evidence>
<dbReference type="SUPFAM" id="SSF56954">
    <property type="entry name" value="Outer membrane efflux proteins (OEP)"/>
    <property type="match status" value="1"/>
</dbReference>
<comment type="similarity">
    <text evidence="1">Belongs to the outer membrane factor (OMF) (TC 1.B.17) family.</text>
</comment>
<dbReference type="InterPro" id="IPR010131">
    <property type="entry name" value="MdtP/NodT-like"/>
</dbReference>
<evidence type="ECO:0000256" key="1">
    <source>
        <dbReference type="ARBA" id="ARBA00007613"/>
    </source>
</evidence>
<reference evidence="3 4" key="1">
    <citation type="submission" date="2020-02" db="EMBL/GenBank/DDBJ databases">
        <authorList>
            <person name="Criscuolo A."/>
        </authorList>
    </citation>
    <scope>NUCLEOTIDE SEQUENCE [LARGE SCALE GENOMIC DNA]</scope>
    <source>
        <strain evidence="3">CECT7796</strain>
    </source>
</reference>
<dbReference type="PANTHER" id="PTHR30203">
    <property type="entry name" value="OUTER MEMBRANE CATION EFFLUX PROTEIN"/>
    <property type="match status" value="1"/>
</dbReference>
<evidence type="ECO:0000313" key="4">
    <source>
        <dbReference type="Proteomes" id="UP000474567"/>
    </source>
</evidence>
<dbReference type="InterPro" id="IPR003423">
    <property type="entry name" value="OMP_efflux"/>
</dbReference>
<keyword evidence="2" id="KW-0732">Signal</keyword>
<name>A0ABN7EPH9_9FLAO</name>
<proteinExistence type="inferred from homology"/>
<feature type="signal peptide" evidence="2">
    <location>
        <begin position="1"/>
        <end position="18"/>
    </location>
</feature>
<organism evidence="3 4">
    <name type="scientific">Flavobacterium collinsii</name>
    <dbReference type="NCBI Taxonomy" id="1114861"/>
    <lineage>
        <taxon>Bacteria</taxon>
        <taxon>Pseudomonadati</taxon>
        <taxon>Bacteroidota</taxon>
        <taxon>Flavobacteriia</taxon>
        <taxon>Flavobacteriales</taxon>
        <taxon>Flavobacteriaceae</taxon>
        <taxon>Flavobacterium</taxon>
    </lineage>
</organism>
<keyword evidence="4" id="KW-1185">Reference proteome</keyword>
<dbReference type="Gene3D" id="1.20.1600.10">
    <property type="entry name" value="Outer membrane efflux proteins (OEP)"/>
    <property type="match status" value="1"/>
</dbReference>
<sequence>MRKLCAFLLVLFGPVVLAQKTVTLQDCESQFLKNNLFLLASQYNIDASKALTIQARIWDNPSLTAELNAYNPERNQYFDIGKQGQKAFGIEQLIYLGGKKRNEIKLAQTNEQLAELQFNDLLRTLKLQLRKSFFTVYYNKKSLETTDNQLAHIEDLISSYTVQVQKGNIPLRDLVRLQSLYLNFKNERMEVVNENIEEQANLKLLLNSAENVIPEVSKEEFNKYTKTIPFDLKTFQDEAIANRPDYLAKQKDIEANEINVKWQKALSVPDITVGATYDQRSGAFNREANLTLGIPLPLWNKNKGNIKYAKTILEQSKIEKQNFDLQLQTEITSAWNKWEESRKNYVVIKPTVNSDFEAVYNGILTNFQKRNISLLEFTDFMESYNQASIQVNELKKKVILSGEELNSTINKDLF</sequence>